<dbReference type="Proteomes" id="UP001332243">
    <property type="component" value="Unassembled WGS sequence"/>
</dbReference>
<organism evidence="3 5">
    <name type="scientific">Plantactinospora sonchi</name>
    <dbReference type="NCBI Taxonomy" id="1544735"/>
    <lineage>
        <taxon>Bacteria</taxon>
        <taxon>Bacillati</taxon>
        <taxon>Actinomycetota</taxon>
        <taxon>Actinomycetes</taxon>
        <taxon>Micromonosporales</taxon>
        <taxon>Micromonosporaceae</taxon>
        <taxon>Plantactinospora</taxon>
    </lineage>
</organism>
<protein>
    <submittedName>
        <fullName evidence="3">DUF4190 domain-containing protein</fullName>
    </submittedName>
</protein>
<keyword evidence="2" id="KW-0472">Membrane</keyword>
<dbReference type="RefSeq" id="WP_331212057.1">
    <property type="nucleotide sequence ID" value="NZ_JAZGQK010000001.1"/>
</dbReference>
<evidence type="ECO:0000313" key="4">
    <source>
        <dbReference type="EMBL" id="MEE6261432.1"/>
    </source>
</evidence>
<accession>A0ABU7RKC4</accession>
<feature type="transmembrane region" description="Helical" evidence="2">
    <location>
        <begin position="84"/>
        <end position="111"/>
    </location>
</feature>
<feature type="region of interest" description="Disordered" evidence="1">
    <location>
        <begin position="1"/>
        <end position="26"/>
    </location>
</feature>
<evidence type="ECO:0000313" key="3">
    <source>
        <dbReference type="EMBL" id="MEE6256946.1"/>
    </source>
</evidence>
<reference evidence="3 5" key="1">
    <citation type="submission" date="2024-01" db="EMBL/GenBank/DDBJ databases">
        <title>Genome insights into Plantactinospora sonchi sp. nov.</title>
        <authorList>
            <person name="Wang L."/>
        </authorList>
    </citation>
    <scope>NUCLEOTIDE SEQUENCE [LARGE SCALE GENOMIC DNA]</scope>
    <source>
        <strain evidence="3 5">NEAU-QY2</strain>
    </source>
</reference>
<dbReference type="EMBL" id="JAZGQK010000001">
    <property type="protein sequence ID" value="MEE6256946.1"/>
    <property type="molecule type" value="Genomic_DNA"/>
</dbReference>
<evidence type="ECO:0000256" key="1">
    <source>
        <dbReference type="SAM" id="MobiDB-lite"/>
    </source>
</evidence>
<keyword evidence="2" id="KW-1133">Transmembrane helix</keyword>
<evidence type="ECO:0000313" key="5">
    <source>
        <dbReference type="Proteomes" id="UP001332243"/>
    </source>
</evidence>
<keyword evidence="2" id="KW-0812">Transmembrane</keyword>
<evidence type="ECO:0000256" key="2">
    <source>
        <dbReference type="SAM" id="Phobius"/>
    </source>
</evidence>
<name>A0ABU7RKC4_9ACTN</name>
<feature type="transmembrane region" description="Helical" evidence="2">
    <location>
        <begin position="52"/>
        <end position="72"/>
    </location>
</feature>
<dbReference type="EMBL" id="JAZGQK010000021">
    <property type="protein sequence ID" value="MEE6261432.1"/>
    <property type="molecule type" value="Genomic_DNA"/>
</dbReference>
<keyword evidence="5" id="KW-1185">Reference proteome</keyword>
<sequence>MSAAEGQVPGRGAAYPMHRGDDGTTTAAKTSTAATFALVFGVAGLISSLTVILSAVGFVLGIIGVVLGIVGLRMARRPGVTGRSVALGGLILSILAVLVAIAFAAGVTTFLNDRDAVDRLQQQVEQMRDDLPD</sequence>
<comment type="caution">
    <text evidence="3">The sequence shown here is derived from an EMBL/GenBank/DDBJ whole genome shotgun (WGS) entry which is preliminary data.</text>
</comment>
<proteinExistence type="predicted"/>
<gene>
    <name evidence="3" type="ORF">V1633_00400</name>
    <name evidence="4" type="ORF">V1633_23395</name>
</gene>